<name>A0ABS5C9R0_9BACL</name>
<evidence type="ECO:0000256" key="2">
    <source>
        <dbReference type="SAM" id="Phobius"/>
    </source>
</evidence>
<keyword evidence="2" id="KW-0472">Membrane</keyword>
<reference evidence="3 4" key="1">
    <citation type="submission" date="2021-04" db="EMBL/GenBank/DDBJ databases">
        <title>Paenibacillus sp. DLE-14 whole genome sequence.</title>
        <authorList>
            <person name="Ham Y.J."/>
        </authorList>
    </citation>
    <scope>NUCLEOTIDE SEQUENCE [LARGE SCALE GENOMIC DNA]</scope>
    <source>
        <strain evidence="3 4">DLE-14</strain>
    </source>
</reference>
<evidence type="ECO:0000256" key="1">
    <source>
        <dbReference type="SAM" id="MobiDB-lite"/>
    </source>
</evidence>
<protein>
    <recommendedName>
        <fullName evidence="5">DUF4064 domain-containing protein</fullName>
    </recommendedName>
</protein>
<dbReference type="Proteomes" id="UP000673394">
    <property type="component" value="Unassembled WGS sequence"/>
</dbReference>
<accession>A0ABS5C9R0</accession>
<feature type="transmembrane region" description="Helical" evidence="2">
    <location>
        <begin position="87"/>
        <end position="114"/>
    </location>
</feature>
<keyword evidence="2" id="KW-0812">Transmembrane</keyword>
<gene>
    <name evidence="3" type="ORF">I8J30_05530</name>
</gene>
<organism evidence="3 4">
    <name type="scientific">Paenibacillus lignilyticus</name>
    <dbReference type="NCBI Taxonomy" id="1172615"/>
    <lineage>
        <taxon>Bacteria</taxon>
        <taxon>Bacillati</taxon>
        <taxon>Bacillota</taxon>
        <taxon>Bacilli</taxon>
        <taxon>Bacillales</taxon>
        <taxon>Paenibacillaceae</taxon>
        <taxon>Paenibacillus</taxon>
    </lineage>
</organism>
<feature type="transmembrane region" description="Helical" evidence="2">
    <location>
        <begin position="121"/>
        <end position="146"/>
    </location>
</feature>
<dbReference type="EMBL" id="JAGKSP010000002">
    <property type="protein sequence ID" value="MBP3962165.1"/>
    <property type="molecule type" value="Genomic_DNA"/>
</dbReference>
<comment type="caution">
    <text evidence="3">The sequence shown here is derived from an EMBL/GenBank/DDBJ whole genome shotgun (WGS) entry which is preliminary data.</text>
</comment>
<keyword evidence="2" id="KW-1133">Transmembrane helix</keyword>
<feature type="region of interest" description="Disordered" evidence="1">
    <location>
        <begin position="1"/>
        <end position="21"/>
    </location>
</feature>
<sequence>MNDNGSENQFPRDGFTPIPAAYEEQPPKTQSKLGIASFIIGLISIIGFIIAIILATSFIMNHNFADSNTLQQEIEANMADLETYAPIIGAGLLIIGSMGASIVGLILGIVGACAKNKRKAFSIIGIIINGLLPVGFIGLFLIGLAMGG</sequence>
<feature type="transmembrane region" description="Helical" evidence="2">
    <location>
        <begin position="35"/>
        <end position="60"/>
    </location>
</feature>
<evidence type="ECO:0000313" key="3">
    <source>
        <dbReference type="EMBL" id="MBP3962165.1"/>
    </source>
</evidence>
<keyword evidence="4" id="KW-1185">Reference proteome</keyword>
<evidence type="ECO:0000313" key="4">
    <source>
        <dbReference type="Proteomes" id="UP000673394"/>
    </source>
</evidence>
<proteinExistence type="predicted"/>
<evidence type="ECO:0008006" key="5">
    <source>
        <dbReference type="Google" id="ProtNLM"/>
    </source>
</evidence>
<dbReference type="RefSeq" id="WP_210656210.1">
    <property type="nucleotide sequence ID" value="NZ_JAGKSP010000002.1"/>
</dbReference>